<feature type="domain" description="DUF4412" evidence="1">
    <location>
        <begin position="25"/>
        <end position="217"/>
    </location>
</feature>
<dbReference type="EMBL" id="QNBE01000043">
    <property type="protein sequence ID" value="RKX70308.1"/>
    <property type="molecule type" value="Genomic_DNA"/>
</dbReference>
<evidence type="ECO:0000313" key="2">
    <source>
        <dbReference type="EMBL" id="RKX70308.1"/>
    </source>
</evidence>
<dbReference type="InterPro" id="IPR025524">
    <property type="entry name" value="DUF4412"/>
</dbReference>
<organism evidence="2 3">
    <name type="scientific">candidate division WOR-3 bacterium</name>
    <dbReference type="NCBI Taxonomy" id="2052148"/>
    <lineage>
        <taxon>Bacteria</taxon>
        <taxon>Bacteria division WOR-3</taxon>
    </lineage>
</organism>
<evidence type="ECO:0000313" key="3">
    <source>
        <dbReference type="Proteomes" id="UP000268469"/>
    </source>
</evidence>
<proteinExistence type="predicted"/>
<dbReference type="Pfam" id="PF14371">
    <property type="entry name" value="DUF4412"/>
    <property type="match status" value="1"/>
</dbReference>
<evidence type="ECO:0000259" key="1">
    <source>
        <dbReference type="Pfam" id="PF14371"/>
    </source>
</evidence>
<comment type="caution">
    <text evidence="2">The sequence shown here is derived from an EMBL/GenBank/DDBJ whole genome shotgun (WGS) entry which is preliminary data.</text>
</comment>
<dbReference type="Proteomes" id="UP000268469">
    <property type="component" value="Unassembled WGS sequence"/>
</dbReference>
<dbReference type="AlphaFoldDB" id="A0A660SHQ7"/>
<accession>A0A660SHQ7</accession>
<gene>
    <name evidence="2" type="ORF">DRP53_05405</name>
</gene>
<protein>
    <recommendedName>
        <fullName evidence="1">DUF4412 domain-containing protein</fullName>
    </recommendedName>
</protein>
<name>A0A660SHQ7_UNCW3</name>
<reference evidence="2 3" key="1">
    <citation type="submission" date="2018-06" db="EMBL/GenBank/DDBJ databases">
        <title>Extensive metabolic versatility and redundancy in microbially diverse, dynamic hydrothermal sediments.</title>
        <authorList>
            <person name="Dombrowski N."/>
            <person name="Teske A."/>
            <person name="Baker B.J."/>
        </authorList>
    </citation>
    <scope>NUCLEOTIDE SEQUENCE [LARGE SCALE GENOMIC DNA]</scope>
    <source>
        <strain evidence="2">B36_G15</strain>
    </source>
</reference>
<sequence length="227" mass="26379">MRIPSVLVLTFLSLSAGMVMKVRRISGNNEDTSVVYLDGQRIRIDDHLQGYNVSYIYRVRDRQVFFINHDVKSYIFFTFEILNELTGTMEMLLERLGPEVRVSKLGAERRGDYDCWVYEASKDGKRFARVWVVEPKTLGLDERSFENLSQLQRFIDRNTQQVSEMRREPFIAYGEIGGFPVEIVRYDKTGGVKLKETLLSAEVVKIDTVIFKEPEGYERVEAKIGER</sequence>